<evidence type="ECO:0000313" key="2">
    <source>
        <dbReference type="EMBL" id="RDW67446.1"/>
    </source>
</evidence>
<feature type="region of interest" description="Disordered" evidence="1">
    <location>
        <begin position="1"/>
        <end position="26"/>
    </location>
</feature>
<protein>
    <submittedName>
        <fullName evidence="2">Uncharacterized protein</fullName>
    </submittedName>
</protein>
<sequence length="254" mass="29689">MDSQFSHLFEWPPPPPPTKYGPDTRPPEGHQLAIPFLYSPLPDELPTGVHKDLLLLYAAYVGNINRYVRLRDPNRFIKYEFDCVIRGIYHDTMFAKDRRALPPVSDLVPALCFPRDVRRTRPSKARNEAQAARACIVADYKDAYKRLNPTPDWFLLEQAYYPEDLQRRAEQMCIDISEESHMDDRRKVIEDRFLTHWRAFILPAQAVPDHTVDESELSYNYNGFGVDLSALELYVSSSDDIKKQSHEMRKKEMR</sequence>
<dbReference type="OrthoDB" id="4360026at2759"/>
<evidence type="ECO:0000256" key="1">
    <source>
        <dbReference type="SAM" id="MobiDB-lite"/>
    </source>
</evidence>
<evidence type="ECO:0000313" key="3">
    <source>
        <dbReference type="Proteomes" id="UP000256690"/>
    </source>
</evidence>
<dbReference type="EMBL" id="PVWQ01000012">
    <property type="protein sequence ID" value="RDW67446.1"/>
    <property type="molecule type" value="Genomic_DNA"/>
</dbReference>
<name>A0A3D8R079_9EURO</name>
<dbReference type="GeneID" id="38119682"/>
<gene>
    <name evidence="2" type="ORF">DSM5745_09312</name>
</gene>
<organism evidence="2 3">
    <name type="scientific">Aspergillus mulundensis</name>
    <dbReference type="NCBI Taxonomy" id="1810919"/>
    <lineage>
        <taxon>Eukaryota</taxon>
        <taxon>Fungi</taxon>
        <taxon>Dikarya</taxon>
        <taxon>Ascomycota</taxon>
        <taxon>Pezizomycotina</taxon>
        <taxon>Eurotiomycetes</taxon>
        <taxon>Eurotiomycetidae</taxon>
        <taxon>Eurotiales</taxon>
        <taxon>Aspergillaceae</taxon>
        <taxon>Aspergillus</taxon>
        <taxon>Aspergillus subgen. Nidulantes</taxon>
    </lineage>
</organism>
<dbReference type="STRING" id="1810919.A0A3D8R079"/>
<dbReference type="AlphaFoldDB" id="A0A3D8R079"/>
<dbReference type="Proteomes" id="UP000256690">
    <property type="component" value="Unassembled WGS sequence"/>
</dbReference>
<comment type="caution">
    <text evidence="2">The sequence shown here is derived from an EMBL/GenBank/DDBJ whole genome shotgun (WGS) entry which is preliminary data.</text>
</comment>
<reference evidence="2 3" key="1">
    <citation type="journal article" date="2018" name="IMA Fungus">
        <title>IMA Genome-F 9: Draft genome sequence of Annulohypoxylon stygium, Aspergillus mulundensis, Berkeleyomyces basicola (syn. Thielaviopsis basicola), Ceratocystis smalleyi, two Cercospora beticola strains, Coleophoma cylindrospora, Fusarium fracticaudum, Phialophora cf. hyalina, and Morchella septimelata.</title>
        <authorList>
            <person name="Wingfield B.D."/>
            <person name="Bills G.F."/>
            <person name="Dong Y."/>
            <person name="Huang W."/>
            <person name="Nel W.J."/>
            <person name="Swalarsk-Parry B.S."/>
            <person name="Vaghefi N."/>
            <person name="Wilken P.M."/>
            <person name="An Z."/>
            <person name="de Beer Z.W."/>
            <person name="De Vos L."/>
            <person name="Chen L."/>
            <person name="Duong T.A."/>
            <person name="Gao Y."/>
            <person name="Hammerbacher A."/>
            <person name="Kikkert J.R."/>
            <person name="Li Y."/>
            <person name="Li H."/>
            <person name="Li K."/>
            <person name="Li Q."/>
            <person name="Liu X."/>
            <person name="Ma X."/>
            <person name="Naidoo K."/>
            <person name="Pethybridge S.J."/>
            <person name="Sun J."/>
            <person name="Steenkamp E.T."/>
            <person name="van der Nest M.A."/>
            <person name="van Wyk S."/>
            <person name="Wingfield M.J."/>
            <person name="Xiong C."/>
            <person name="Yue Q."/>
            <person name="Zhang X."/>
        </authorList>
    </citation>
    <scope>NUCLEOTIDE SEQUENCE [LARGE SCALE GENOMIC DNA]</scope>
    <source>
        <strain evidence="2 3">DSM 5745</strain>
    </source>
</reference>
<accession>A0A3D8R079</accession>
<proteinExistence type="predicted"/>
<dbReference type="RefSeq" id="XP_026600414.1">
    <property type="nucleotide sequence ID" value="XM_026751328.1"/>
</dbReference>
<keyword evidence="3" id="KW-1185">Reference proteome</keyword>